<dbReference type="GO" id="GO:0000160">
    <property type="term" value="P:phosphorelay signal transduction system"/>
    <property type="evidence" value="ECO:0007669"/>
    <property type="project" value="InterPro"/>
</dbReference>
<dbReference type="InterPro" id="IPR001789">
    <property type="entry name" value="Sig_transdc_resp-reg_receiver"/>
</dbReference>
<dbReference type="CDD" id="cd00156">
    <property type="entry name" value="REC"/>
    <property type="match status" value="1"/>
</dbReference>
<sequence>MTYYKGDFAKDTNSKKILIVDDDETFRHLFAELLNKEFEAYEAVGVYDALKVLETITVDMIFSDYNMRDGTGLDLLQVCKERNICVPFILMSADEGNGLSRKAELSGIIFCEKTDHDFIGIIRGMLRKEQIIRGNDDY</sequence>
<dbReference type="InterPro" id="IPR050595">
    <property type="entry name" value="Bact_response_regulator"/>
</dbReference>
<dbReference type="PANTHER" id="PTHR44591">
    <property type="entry name" value="STRESS RESPONSE REGULATOR PROTEIN 1"/>
    <property type="match status" value="1"/>
</dbReference>
<dbReference type="AlphaFoldDB" id="A0A4R4FG59"/>
<dbReference type="InterPro" id="IPR011006">
    <property type="entry name" value="CheY-like_superfamily"/>
</dbReference>
<comment type="function">
    <text evidence="3">May play the central regulatory role in sporulation. It may be an element of the effector pathway responsible for the activation of sporulation genes in response to nutritional stress. Spo0A may act in concert with spo0H (a sigma factor) to control the expression of some genes that are critical to the sporulation process.</text>
</comment>
<dbReference type="SMART" id="SM00448">
    <property type="entry name" value="REC"/>
    <property type="match status" value="1"/>
</dbReference>
<dbReference type="Pfam" id="PF00072">
    <property type="entry name" value="Response_reg"/>
    <property type="match status" value="1"/>
</dbReference>
<protein>
    <recommendedName>
        <fullName evidence="1">Stage 0 sporulation protein A homolog</fullName>
    </recommendedName>
</protein>
<dbReference type="Gene3D" id="3.40.50.2300">
    <property type="match status" value="1"/>
</dbReference>
<feature type="modified residue" description="4-aspartylphosphate" evidence="4">
    <location>
        <position position="64"/>
    </location>
</feature>
<keyword evidence="7" id="KW-1185">Reference proteome</keyword>
<proteinExistence type="predicted"/>
<evidence type="ECO:0000256" key="1">
    <source>
        <dbReference type="ARBA" id="ARBA00018672"/>
    </source>
</evidence>
<dbReference type="RefSeq" id="WP_132277759.1">
    <property type="nucleotide sequence ID" value="NZ_JAOBST010000002.1"/>
</dbReference>
<dbReference type="EMBL" id="SMMX01000007">
    <property type="protein sequence ID" value="TDA21736.1"/>
    <property type="molecule type" value="Genomic_DNA"/>
</dbReference>
<evidence type="ECO:0000256" key="2">
    <source>
        <dbReference type="ARBA" id="ARBA00022553"/>
    </source>
</evidence>
<dbReference type="Proteomes" id="UP000295710">
    <property type="component" value="Unassembled WGS sequence"/>
</dbReference>
<evidence type="ECO:0000313" key="7">
    <source>
        <dbReference type="Proteomes" id="UP000295710"/>
    </source>
</evidence>
<evidence type="ECO:0000313" key="6">
    <source>
        <dbReference type="EMBL" id="TDA21736.1"/>
    </source>
</evidence>
<feature type="domain" description="Response regulatory" evidence="5">
    <location>
        <begin position="16"/>
        <end position="126"/>
    </location>
</feature>
<reference evidence="6 7" key="1">
    <citation type="journal article" date="2016" name="Nat. Microbiol.">
        <title>The Mouse Intestinal Bacterial Collection (miBC) provides host-specific insight into cultured diversity and functional potential of the gut microbiota.</title>
        <authorList>
            <person name="Lagkouvardos I."/>
            <person name="Pukall R."/>
            <person name="Abt B."/>
            <person name="Foesel B.U."/>
            <person name="Meier-Kolthoff J.P."/>
            <person name="Kumar N."/>
            <person name="Bresciani A."/>
            <person name="Martinez I."/>
            <person name="Just S."/>
            <person name="Ziegler C."/>
            <person name="Brugiroux S."/>
            <person name="Garzetti D."/>
            <person name="Wenning M."/>
            <person name="Bui T.P."/>
            <person name="Wang J."/>
            <person name="Hugenholtz F."/>
            <person name="Plugge C.M."/>
            <person name="Peterson D.A."/>
            <person name="Hornef M.W."/>
            <person name="Baines J.F."/>
            <person name="Smidt H."/>
            <person name="Walter J."/>
            <person name="Kristiansen K."/>
            <person name="Nielsen H.B."/>
            <person name="Haller D."/>
            <person name="Overmann J."/>
            <person name="Stecher B."/>
            <person name="Clavel T."/>
        </authorList>
    </citation>
    <scope>NUCLEOTIDE SEQUENCE [LARGE SCALE GENOMIC DNA]</scope>
    <source>
        <strain evidence="6 7">DSM 28560</strain>
    </source>
</reference>
<evidence type="ECO:0000256" key="3">
    <source>
        <dbReference type="ARBA" id="ARBA00024867"/>
    </source>
</evidence>
<evidence type="ECO:0000256" key="4">
    <source>
        <dbReference type="PROSITE-ProRule" id="PRU00169"/>
    </source>
</evidence>
<dbReference type="PROSITE" id="PS50110">
    <property type="entry name" value="RESPONSE_REGULATORY"/>
    <property type="match status" value="1"/>
</dbReference>
<keyword evidence="2 4" id="KW-0597">Phosphoprotein</keyword>
<dbReference type="PANTHER" id="PTHR44591:SF3">
    <property type="entry name" value="RESPONSE REGULATORY DOMAIN-CONTAINING PROTEIN"/>
    <property type="match status" value="1"/>
</dbReference>
<comment type="caution">
    <text evidence="6">The sequence shown here is derived from an EMBL/GenBank/DDBJ whole genome shotgun (WGS) entry which is preliminary data.</text>
</comment>
<accession>A0A4R4FG59</accession>
<dbReference type="SUPFAM" id="SSF52172">
    <property type="entry name" value="CheY-like"/>
    <property type="match status" value="1"/>
</dbReference>
<gene>
    <name evidence="6" type="ORF">E1963_10475</name>
</gene>
<evidence type="ECO:0000259" key="5">
    <source>
        <dbReference type="PROSITE" id="PS50110"/>
    </source>
</evidence>
<name>A0A4R4FG59_9FIRM</name>
<organism evidence="6 7">
    <name type="scientific">Extibacter muris</name>
    <dbReference type="NCBI Taxonomy" id="1796622"/>
    <lineage>
        <taxon>Bacteria</taxon>
        <taxon>Bacillati</taxon>
        <taxon>Bacillota</taxon>
        <taxon>Clostridia</taxon>
        <taxon>Lachnospirales</taxon>
        <taxon>Lachnospiraceae</taxon>
        <taxon>Extibacter</taxon>
    </lineage>
</organism>